<sequence length="1087" mass="112786">MSDIVIGSLRGVVGLDTVQFDTGVTHARGGLGMLQTAFEQVGRTMERVTQRMRNAAVGVTVGVTIPMGLVAKSAVQAGGEFEAAMNKVRAAMQDARPEQLKALSDQARQMGPAVGKSAVEAAEGIAALGTAGMNTRDIIGGGFASSLKLAAANSGEVADAGALANDIMVQFNKSASELPQVVDRITGALDASKYGFEDYRLAAAQASGATGGLELTFDDFNIAIAALSTQFSSGASAGTGYASMIRGIVAPTKESEKAMEQLGKRIGLTGNIFLNADGSIKSVADQADILQRSLAGVATGDRGKALTAMFGADGMDAAIALMRQGRQGIEDLRKTIGKASADKKLSIMQEGDVAASQRMAAAFDNLKMTLADSGLLGVMTGIKNAIAAVAESFAHMPPIMAKVIVISGAIAAAMGPVALAMLAVGKIALVLMASRLNPLAIAFTALVNPMGLVVSTLLRMGAAAAAARGMTLLSAALGRLALLAGPIAAVAVAVGVVVYALTRKAEASAAATKSSDALTKATEDYAEAARLAANATGKERDEALKNAAAKREQARQTLATARAQLVQAQATVTQMEAEARRAYQLNSGPADYDGGMGVTVASSAAENTRKQALANAGALKDAIATNIKAIGDADKIIAAGSVDLSGTDRLDFGDADKKRTRKGTSAEDIAAKREELRLEAEIEAARTRGDEATARRLQDRRDLVMQMQAYRDTEMSSANAAAAAARDMALVHQARAEATAKELADGRAAVEIERAQLTANHALEESLRDQEDLRERTEAYYARTANYAEAAAAAEEDMTRLQEARAVVRARLLEQDQRSRQIDLAKLRGSSDETIKALERADEVQRRARQIEDDQGLNRGEGLAQATAEDLETERARITGTFRSAMSDGVRAALDGNLKSFAQDWFKNRMAKGMEDALNSLSKLIERLFANVKIGSGGGGGLGGILGSIGKLFGAGAAAVGGGGVSSAISAATSIGNANVIALPSLNVPKFASGGSFRVGGQSGIDKNLVSMRLSKGEMVDIRKPGQDMGGTSSTQMHFDLRGAVMTQDLLNQMNAMSDQAAIRGAAGGARMAQTNIARASRRRIGG</sequence>
<keyword evidence="3" id="KW-1133">Transmembrane helix</keyword>
<feature type="transmembrane region" description="Helical" evidence="3">
    <location>
        <begin position="403"/>
        <end position="433"/>
    </location>
</feature>
<feature type="transmembrane region" description="Helical" evidence="3">
    <location>
        <begin position="439"/>
        <end position="459"/>
    </location>
</feature>
<dbReference type="Proteomes" id="UP001597400">
    <property type="component" value="Unassembled WGS sequence"/>
</dbReference>
<evidence type="ECO:0000313" key="6">
    <source>
        <dbReference type="Proteomes" id="UP001597400"/>
    </source>
</evidence>
<dbReference type="EMBL" id="JBHUGS010000002">
    <property type="protein sequence ID" value="MFD1950682.1"/>
    <property type="molecule type" value="Genomic_DNA"/>
</dbReference>
<keyword evidence="6" id="KW-1185">Reference proteome</keyword>
<dbReference type="NCBIfam" id="TIGR01760">
    <property type="entry name" value="tape_meas_TP901"/>
    <property type="match status" value="1"/>
</dbReference>
<proteinExistence type="predicted"/>
<reference evidence="6" key="1">
    <citation type="journal article" date="2019" name="Int. J. Syst. Evol. Microbiol.">
        <title>The Global Catalogue of Microorganisms (GCM) 10K type strain sequencing project: providing services to taxonomists for standard genome sequencing and annotation.</title>
        <authorList>
            <consortium name="The Broad Institute Genomics Platform"/>
            <consortium name="The Broad Institute Genome Sequencing Center for Infectious Disease"/>
            <person name="Wu L."/>
            <person name="Ma J."/>
        </authorList>
    </citation>
    <scope>NUCLEOTIDE SEQUENCE [LARGE SCALE GENOMIC DNA]</scope>
    <source>
        <strain evidence="6">CGMCC 1.12702</strain>
    </source>
</reference>
<comment type="caution">
    <text evidence="5">The sequence shown here is derived from an EMBL/GenBank/DDBJ whole genome shotgun (WGS) entry which is preliminary data.</text>
</comment>
<evidence type="ECO:0000256" key="1">
    <source>
        <dbReference type="ARBA" id="ARBA00022612"/>
    </source>
</evidence>
<feature type="coiled-coil region" evidence="2">
    <location>
        <begin position="784"/>
        <end position="811"/>
    </location>
</feature>
<organism evidence="5 6">
    <name type="scientific">Sphingomonas arantia</name>
    <dbReference type="NCBI Taxonomy" id="1460676"/>
    <lineage>
        <taxon>Bacteria</taxon>
        <taxon>Pseudomonadati</taxon>
        <taxon>Pseudomonadota</taxon>
        <taxon>Alphaproteobacteria</taxon>
        <taxon>Sphingomonadales</taxon>
        <taxon>Sphingomonadaceae</taxon>
        <taxon>Sphingomonas</taxon>
    </lineage>
</organism>
<name>A0ABW4TY88_9SPHN</name>
<evidence type="ECO:0000256" key="2">
    <source>
        <dbReference type="SAM" id="Coils"/>
    </source>
</evidence>
<evidence type="ECO:0000256" key="3">
    <source>
        <dbReference type="SAM" id="Phobius"/>
    </source>
</evidence>
<keyword evidence="3" id="KW-0812">Transmembrane</keyword>
<dbReference type="PANTHER" id="PTHR37813">
    <property type="entry name" value="FELS-2 PROPHAGE PROTEIN"/>
    <property type="match status" value="1"/>
</dbReference>
<feature type="transmembrane region" description="Helical" evidence="3">
    <location>
        <begin position="480"/>
        <end position="501"/>
    </location>
</feature>
<dbReference type="InterPro" id="IPR010090">
    <property type="entry name" value="Phage_tape_meas"/>
</dbReference>
<keyword evidence="1" id="KW-1188">Viral release from host cell</keyword>
<dbReference type="RefSeq" id="WP_380928883.1">
    <property type="nucleotide sequence ID" value="NZ_JBHUGS010000002.1"/>
</dbReference>
<dbReference type="PANTHER" id="PTHR37813:SF1">
    <property type="entry name" value="FELS-2 PROPHAGE PROTEIN"/>
    <property type="match status" value="1"/>
</dbReference>
<keyword evidence="2" id="KW-0175">Coiled coil</keyword>
<gene>
    <name evidence="5" type="ORF">ACFSGX_07870</name>
</gene>
<protein>
    <submittedName>
        <fullName evidence="5">Phage tail tape measure protein</fullName>
    </submittedName>
</protein>
<dbReference type="Pfam" id="PF10145">
    <property type="entry name" value="PhageMin_Tail"/>
    <property type="match status" value="1"/>
</dbReference>
<feature type="domain" description="Phage tail tape measure protein" evidence="4">
    <location>
        <begin position="104"/>
        <end position="311"/>
    </location>
</feature>
<feature type="coiled-coil region" evidence="2">
    <location>
        <begin position="544"/>
        <end position="578"/>
    </location>
</feature>
<accession>A0ABW4TY88</accession>
<evidence type="ECO:0000259" key="4">
    <source>
        <dbReference type="Pfam" id="PF10145"/>
    </source>
</evidence>
<keyword evidence="3" id="KW-0472">Membrane</keyword>
<evidence type="ECO:0000313" key="5">
    <source>
        <dbReference type="EMBL" id="MFD1950682.1"/>
    </source>
</evidence>